<keyword evidence="3" id="KW-0560">Oxidoreductase</keyword>
<accession>A0A0P1EKZ5</accession>
<dbReference type="AlphaFoldDB" id="A0A0P1EKZ5"/>
<dbReference type="RefSeq" id="WP_373444384.1">
    <property type="nucleotide sequence ID" value="NZ_CYPS01000014.1"/>
</dbReference>
<protein>
    <recommendedName>
        <fullName evidence="1">UDP-glucose 6-dehydrogenase</fullName>
    </recommendedName>
</protein>
<evidence type="ECO:0000313" key="4">
    <source>
        <dbReference type="Proteomes" id="UP000050786"/>
    </source>
</evidence>
<name>A0A0P1EKZ5_9RHOB</name>
<organism evidence="3 4">
    <name type="scientific">Ruegeria atlantica</name>
    <dbReference type="NCBI Taxonomy" id="81569"/>
    <lineage>
        <taxon>Bacteria</taxon>
        <taxon>Pseudomonadati</taxon>
        <taxon>Pseudomonadota</taxon>
        <taxon>Alphaproteobacteria</taxon>
        <taxon>Rhodobacterales</taxon>
        <taxon>Roseobacteraceae</taxon>
        <taxon>Ruegeria</taxon>
    </lineage>
</organism>
<evidence type="ECO:0000313" key="3">
    <source>
        <dbReference type="EMBL" id="CUH42215.1"/>
    </source>
</evidence>
<dbReference type="PANTHER" id="PTHR43750:SF3">
    <property type="entry name" value="UDP-GLUCOSE 6-DEHYDROGENASE TUAD"/>
    <property type="match status" value="1"/>
</dbReference>
<evidence type="ECO:0000259" key="2">
    <source>
        <dbReference type="Pfam" id="PF00984"/>
    </source>
</evidence>
<feature type="domain" description="UDP-glucose/GDP-mannose dehydrogenase dimerisation" evidence="2">
    <location>
        <begin position="1"/>
        <end position="49"/>
    </location>
</feature>
<evidence type="ECO:0000256" key="1">
    <source>
        <dbReference type="ARBA" id="ARBA00015132"/>
    </source>
</evidence>
<dbReference type="GO" id="GO:0051287">
    <property type="term" value="F:NAD binding"/>
    <property type="evidence" value="ECO:0007669"/>
    <property type="project" value="InterPro"/>
</dbReference>
<dbReference type="InterPro" id="IPR008927">
    <property type="entry name" value="6-PGluconate_DH-like_C_sf"/>
</dbReference>
<reference evidence="4" key="1">
    <citation type="submission" date="2015-09" db="EMBL/GenBank/DDBJ databases">
        <authorList>
            <person name="Rodrigo-Torres L."/>
            <person name="Arahal D.R."/>
        </authorList>
    </citation>
    <scope>NUCLEOTIDE SEQUENCE [LARGE SCALE GENOMIC DNA]</scope>
    <source>
        <strain evidence="4">CECT 4293</strain>
    </source>
</reference>
<sequence>MIKYAANTFLATKTTLINEIAGLRERVGGDVKEVVSGIRLDGRIGKNSFMRVQVMRARAFPEIPPRWHGSDRNMYILCRLPKPSFA</sequence>
<keyword evidence="4" id="KW-1185">Reference proteome</keyword>
<proteinExistence type="predicted"/>
<dbReference type="SUPFAM" id="SSF48179">
    <property type="entry name" value="6-phosphogluconate dehydrogenase C-terminal domain-like"/>
    <property type="match status" value="1"/>
</dbReference>
<dbReference type="Pfam" id="PF00984">
    <property type="entry name" value="UDPG_MGDP_dh"/>
    <property type="match status" value="1"/>
</dbReference>
<dbReference type="Proteomes" id="UP000050786">
    <property type="component" value="Unassembled WGS sequence"/>
</dbReference>
<dbReference type="PANTHER" id="PTHR43750">
    <property type="entry name" value="UDP-GLUCOSE 6-DEHYDROGENASE TUAD"/>
    <property type="match status" value="1"/>
</dbReference>
<gene>
    <name evidence="3" type="primary">tuaD_1</name>
    <name evidence="3" type="ORF">RUM4293_01101</name>
</gene>
<dbReference type="InterPro" id="IPR014026">
    <property type="entry name" value="UDP-Glc/GDP-Man_DH_dimer"/>
</dbReference>
<dbReference type="GO" id="GO:0016616">
    <property type="term" value="F:oxidoreductase activity, acting on the CH-OH group of donors, NAD or NADP as acceptor"/>
    <property type="evidence" value="ECO:0007669"/>
    <property type="project" value="InterPro"/>
</dbReference>
<dbReference type="EMBL" id="CYPS01000014">
    <property type="protein sequence ID" value="CUH42215.1"/>
    <property type="molecule type" value="Genomic_DNA"/>
</dbReference>
<dbReference type="Gene3D" id="3.40.50.720">
    <property type="entry name" value="NAD(P)-binding Rossmann-like Domain"/>
    <property type="match status" value="1"/>
</dbReference>